<evidence type="ECO:0000313" key="12">
    <source>
        <dbReference type="EMBL" id="HIX02362.1"/>
    </source>
</evidence>
<comment type="function">
    <text evidence="1 10">Catalyzes the reversible adenylation of nicotinate mononucleotide (NaMN) to nicotinic acid adenine dinucleotide (NaAD).</text>
</comment>
<evidence type="ECO:0000256" key="8">
    <source>
        <dbReference type="ARBA" id="ARBA00023027"/>
    </source>
</evidence>
<proteinExistence type="inferred from homology"/>
<evidence type="ECO:0000313" key="13">
    <source>
        <dbReference type="Proteomes" id="UP000823963"/>
    </source>
</evidence>
<reference evidence="12" key="2">
    <citation type="submission" date="2021-04" db="EMBL/GenBank/DDBJ databases">
        <authorList>
            <person name="Gilroy R."/>
        </authorList>
    </citation>
    <scope>NUCLEOTIDE SEQUENCE</scope>
    <source>
        <strain evidence="12">6627</strain>
    </source>
</reference>
<dbReference type="NCBIfam" id="NF000841">
    <property type="entry name" value="PRK00071.1-4"/>
    <property type="match status" value="1"/>
</dbReference>
<evidence type="ECO:0000256" key="9">
    <source>
        <dbReference type="ARBA" id="ARBA00048721"/>
    </source>
</evidence>
<comment type="pathway">
    <text evidence="2 10">Cofactor biosynthesis; NAD(+) biosynthesis; deamido-NAD(+) from nicotinate D-ribonucleotide: step 1/1.</text>
</comment>
<dbReference type="Proteomes" id="UP000823963">
    <property type="component" value="Unassembled WGS sequence"/>
</dbReference>
<dbReference type="EMBL" id="DXFP01000060">
    <property type="protein sequence ID" value="HIX02362.1"/>
    <property type="molecule type" value="Genomic_DNA"/>
</dbReference>
<dbReference type="GO" id="GO:0004515">
    <property type="term" value="F:nicotinate-nucleotide adenylyltransferase activity"/>
    <property type="evidence" value="ECO:0007669"/>
    <property type="project" value="UniProtKB-UniRule"/>
</dbReference>
<evidence type="ECO:0000256" key="6">
    <source>
        <dbReference type="ARBA" id="ARBA00022741"/>
    </source>
</evidence>
<reference evidence="12" key="1">
    <citation type="journal article" date="2021" name="PeerJ">
        <title>Extensive microbial diversity within the chicken gut microbiome revealed by metagenomics and culture.</title>
        <authorList>
            <person name="Gilroy R."/>
            <person name="Ravi A."/>
            <person name="Getino M."/>
            <person name="Pursley I."/>
            <person name="Horton D.L."/>
            <person name="Alikhan N.F."/>
            <person name="Baker D."/>
            <person name="Gharbi K."/>
            <person name="Hall N."/>
            <person name="Watson M."/>
            <person name="Adriaenssens E.M."/>
            <person name="Foster-Nyarko E."/>
            <person name="Jarju S."/>
            <person name="Secka A."/>
            <person name="Antonio M."/>
            <person name="Oren A."/>
            <person name="Chaudhuri R.R."/>
            <person name="La Ragione R."/>
            <person name="Hildebrand F."/>
            <person name="Pallen M.J."/>
        </authorList>
    </citation>
    <scope>NUCLEOTIDE SEQUENCE</scope>
    <source>
        <strain evidence="12">6627</strain>
    </source>
</reference>
<gene>
    <name evidence="10" type="primary">nadD</name>
    <name evidence="12" type="ORF">H9861_06365</name>
</gene>
<keyword evidence="3 10" id="KW-0662">Pyridine nucleotide biosynthesis</keyword>
<dbReference type="AlphaFoldDB" id="A0A9D1UXN6"/>
<evidence type="ECO:0000256" key="1">
    <source>
        <dbReference type="ARBA" id="ARBA00002324"/>
    </source>
</evidence>
<dbReference type="EC" id="2.7.7.18" evidence="10"/>
<keyword evidence="4 10" id="KW-0808">Transferase</keyword>
<dbReference type="NCBIfam" id="TIGR00125">
    <property type="entry name" value="cyt_tran_rel"/>
    <property type="match status" value="1"/>
</dbReference>
<evidence type="ECO:0000259" key="11">
    <source>
        <dbReference type="Pfam" id="PF01467"/>
    </source>
</evidence>
<comment type="catalytic activity">
    <reaction evidence="9 10">
        <text>nicotinate beta-D-ribonucleotide + ATP + H(+) = deamido-NAD(+) + diphosphate</text>
        <dbReference type="Rhea" id="RHEA:22860"/>
        <dbReference type="ChEBI" id="CHEBI:15378"/>
        <dbReference type="ChEBI" id="CHEBI:30616"/>
        <dbReference type="ChEBI" id="CHEBI:33019"/>
        <dbReference type="ChEBI" id="CHEBI:57502"/>
        <dbReference type="ChEBI" id="CHEBI:58437"/>
        <dbReference type="EC" id="2.7.7.18"/>
    </reaction>
</comment>
<dbReference type="InterPro" id="IPR014729">
    <property type="entry name" value="Rossmann-like_a/b/a_fold"/>
</dbReference>
<evidence type="ECO:0000256" key="3">
    <source>
        <dbReference type="ARBA" id="ARBA00022642"/>
    </source>
</evidence>
<evidence type="ECO:0000256" key="7">
    <source>
        <dbReference type="ARBA" id="ARBA00022840"/>
    </source>
</evidence>
<accession>A0A9D1UXN6</accession>
<dbReference type="GO" id="GO:0005524">
    <property type="term" value="F:ATP binding"/>
    <property type="evidence" value="ECO:0007669"/>
    <property type="project" value="UniProtKB-KW"/>
</dbReference>
<dbReference type="CDD" id="cd02165">
    <property type="entry name" value="NMNAT"/>
    <property type="match status" value="1"/>
</dbReference>
<dbReference type="Gene3D" id="3.40.50.620">
    <property type="entry name" value="HUPs"/>
    <property type="match status" value="1"/>
</dbReference>
<dbReference type="Pfam" id="PF01467">
    <property type="entry name" value="CTP_transf_like"/>
    <property type="match status" value="1"/>
</dbReference>
<sequence>MEKQKIITPEIKVISKFEYDAPQKRIGILGGTFNPPHLGHLIMAEQVLDQLCLDKVLFMPDNQPPHIDHKEAIDSQKRLQMLKLSIADNKNFGIEDYEIRKGGISYSIETMKTLTAMHPENQYYFIIGGDMVEYLPKWKDIDELVKLVQFVGVGRPGYRKESKYPVMWVDTPEIQISSTMIRQKIKHGNSIKYLVKDEVAEYIEREKLYLE</sequence>
<keyword evidence="6 10" id="KW-0547">Nucleotide-binding</keyword>
<evidence type="ECO:0000256" key="4">
    <source>
        <dbReference type="ARBA" id="ARBA00022679"/>
    </source>
</evidence>
<dbReference type="HAMAP" id="MF_00244">
    <property type="entry name" value="NaMN_adenylyltr"/>
    <property type="match status" value="1"/>
</dbReference>
<evidence type="ECO:0000256" key="10">
    <source>
        <dbReference type="HAMAP-Rule" id="MF_00244"/>
    </source>
</evidence>
<name>A0A9D1UXN6_9LACO</name>
<comment type="caution">
    <text evidence="12">The sequence shown here is derived from an EMBL/GenBank/DDBJ whole genome shotgun (WGS) entry which is preliminary data.</text>
</comment>
<dbReference type="PANTHER" id="PTHR39321">
    <property type="entry name" value="NICOTINATE-NUCLEOTIDE ADENYLYLTRANSFERASE-RELATED"/>
    <property type="match status" value="1"/>
</dbReference>
<keyword evidence="5 10" id="KW-0548">Nucleotidyltransferase</keyword>
<protein>
    <recommendedName>
        <fullName evidence="10">Probable nicotinate-nucleotide adenylyltransferase</fullName>
        <ecNumber evidence="10">2.7.7.18</ecNumber>
    </recommendedName>
    <alternativeName>
        <fullName evidence="10">Deamido-NAD(+) diphosphorylase</fullName>
    </alternativeName>
    <alternativeName>
        <fullName evidence="10">Deamido-NAD(+) pyrophosphorylase</fullName>
    </alternativeName>
    <alternativeName>
        <fullName evidence="10">Nicotinate mononucleotide adenylyltransferase</fullName>
        <shortName evidence="10">NaMN adenylyltransferase</shortName>
    </alternativeName>
</protein>
<evidence type="ECO:0000256" key="5">
    <source>
        <dbReference type="ARBA" id="ARBA00022695"/>
    </source>
</evidence>
<keyword evidence="7 10" id="KW-0067">ATP-binding</keyword>
<dbReference type="InterPro" id="IPR005248">
    <property type="entry name" value="NadD/NMNAT"/>
</dbReference>
<comment type="similarity">
    <text evidence="10">Belongs to the NadD family.</text>
</comment>
<dbReference type="NCBIfam" id="TIGR00482">
    <property type="entry name" value="nicotinate (nicotinamide) nucleotide adenylyltransferase"/>
    <property type="match status" value="1"/>
</dbReference>
<dbReference type="InterPro" id="IPR004821">
    <property type="entry name" value="Cyt_trans-like"/>
</dbReference>
<evidence type="ECO:0000256" key="2">
    <source>
        <dbReference type="ARBA" id="ARBA00005019"/>
    </source>
</evidence>
<keyword evidence="8 10" id="KW-0520">NAD</keyword>
<dbReference type="PANTHER" id="PTHR39321:SF3">
    <property type="entry name" value="PHOSPHOPANTETHEINE ADENYLYLTRANSFERASE"/>
    <property type="match status" value="1"/>
</dbReference>
<dbReference type="GO" id="GO:0009435">
    <property type="term" value="P:NAD+ biosynthetic process"/>
    <property type="evidence" value="ECO:0007669"/>
    <property type="project" value="UniProtKB-UniRule"/>
</dbReference>
<dbReference type="NCBIfam" id="NF000840">
    <property type="entry name" value="PRK00071.1-3"/>
    <property type="match status" value="1"/>
</dbReference>
<feature type="domain" description="Cytidyltransferase-like" evidence="11">
    <location>
        <begin position="28"/>
        <end position="184"/>
    </location>
</feature>
<organism evidence="12 13">
    <name type="scientific">Candidatus Ligilactobacillus excrementigallinarum</name>
    <dbReference type="NCBI Taxonomy" id="2838641"/>
    <lineage>
        <taxon>Bacteria</taxon>
        <taxon>Bacillati</taxon>
        <taxon>Bacillota</taxon>
        <taxon>Bacilli</taxon>
        <taxon>Lactobacillales</taxon>
        <taxon>Lactobacillaceae</taxon>
        <taxon>Ligilactobacillus</taxon>
    </lineage>
</organism>
<dbReference type="SUPFAM" id="SSF52374">
    <property type="entry name" value="Nucleotidylyl transferase"/>
    <property type="match status" value="1"/>
</dbReference>